<comment type="caution">
    <text evidence="1">The sequence shown here is derived from an EMBL/GenBank/DDBJ whole genome shotgun (WGS) entry which is preliminary data.</text>
</comment>
<dbReference type="RefSeq" id="WP_353566137.1">
    <property type="nucleotide sequence ID" value="NZ_BAABRI010000005.1"/>
</dbReference>
<sequence length="149" mass="17127">MITVTQIRGGADYMGRHLSMNDYYSEHERVVGYWQGCNIEPNSAVVNAKTPTCFDVEMGTPTLTVELPGKQQMLPWSSFLGCDWEGDCIRLRFTGWELVLHGRELRELWRELQLHDVRVVRTLREVEEGEFLLKTLESVECPPAKPDGE</sequence>
<keyword evidence="2" id="KW-1185">Reference proteome</keyword>
<evidence type="ECO:0000313" key="2">
    <source>
        <dbReference type="Proteomes" id="UP001476282"/>
    </source>
</evidence>
<reference evidence="1 2" key="1">
    <citation type="submission" date="2024-02" db="EMBL/GenBank/DDBJ databases">
        <title>Haloferula sargassicola NBRC 104335.</title>
        <authorList>
            <person name="Ichikawa N."/>
            <person name="Katano-Makiyama Y."/>
            <person name="Hidaka K."/>
        </authorList>
    </citation>
    <scope>NUCLEOTIDE SEQUENCE [LARGE SCALE GENOMIC DNA]</scope>
    <source>
        <strain evidence="1 2">NBRC 104335</strain>
    </source>
</reference>
<evidence type="ECO:0008006" key="3">
    <source>
        <dbReference type="Google" id="ProtNLM"/>
    </source>
</evidence>
<accession>A0ABP9URP5</accession>
<gene>
    <name evidence="1" type="ORF">Hsar01_01214</name>
</gene>
<organism evidence="1 2">
    <name type="scientific">Haloferula sargassicola</name>
    <dbReference type="NCBI Taxonomy" id="490096"/>
    <lineage>
        <taxon>Bacteria</taxon>
        <taxon>Pseudomonadati</taxon>
        <taxon>Verrucomicrobiota</taxon>
        <taxon>Verrucomicrobiia</taxon>
        <taxon>Verrucomicrobiales</taxon>
        <taxon>Verrucomicrobiaceae</taxon>
        <taxon>Haloferula</taxon>
    </lineage>
</organism>
<proteinExistence type="predicted"/>
<name>A0ABP9URP5_9BACT</name>
<dbReference type="Proteomes" id="UP001476282">
    <property type="component" value="Unassembled WGS sequence"/>
</dbReference>
<protein>
    <recommendedName>
        <fullName evidence="3">Lipocalin-like domain-containing protein</fullName>
    </recommendedName>
</protein>
<evidence type="ECO:0000313" key="1">
    <source>
        <dbReference type="EMBL" id="GAA5481999.1"/>
    </source>
</evidence>
<dbReference type="EMBL" id="BAABRI010000005">
    <property type="protein sequence ID" value="GAA5481999.1"/>
    <property type="molecule type" value="Genomic_DNA"/>
</dbReference>